<dbReference type="InterPro" id="IPR008509">
    <property type="entry name" value="MOT2/MFSD5"/>
</dbReference>
<comment type="caution">
    <text evidence="3">The sequence shown here is derived from an EMBL/GenBank/DDBJ whole genome shotgun (WGS) entry which is preliminary data.</text>
</comment>
<dbReference type="OrthoDB" id="263957at2759"/>
<dbReference type="Gene3D" id="1.20.1250.20">
    <property type="entry name" value="MFS general substrate transporter like domains"/>
    <property type="match status" value="1"/>
</dbReference>
<organism evidence="3 4">
    <name type="scientific">Owenia fusiformis</name>
    <name type="common">Polychaete worm</name>
    <dbReference type="NCBI Taxonomy" id="6347"/>
    <lineage>
        <taxon>Eukaryota</taxon>
        <taxon>Metazoa</taxon>
        <taxon>Spiralia</taxon>
        <taxon>Lophotrochozoa</taxon>
        <taxon>Annelida</taxon>
        <taxon>Polychaeta</taxon>
        <taxon>Sedentaria</taxon>
        <taxon>Canalipalpata</taxon>
        <taxon>Sabellida</taxon>
        <taxon>Oweniida</taxon>
        <taxon>Oweniidae</taxon>
        <taxon>Owenia</taxon>
    </lineage>
</organism>
<keyword evidence="4" id="KW-1185">Reference proteome</keyword>
<dbReference type="GO" id="GO:0016020">
    <property type="term" value="C:membrane"/>
    <property type="evidence" value="ECO:0007669"/>
    <property type="project" value="InterPro"/>
</dbReference>
<feature type="transmembrane region" description="Helical" evidence="2">
    <location>
        <begin position="75"/>
        <end position="95"/>
    </location>
</feature>
<gene>
    <name evidence="3" type="ORF">OFUS_LOCUS11072</name>
</gene>
<dbReference type="AlphaFoldDB" id="A0A8J1XFD2"/>
<keyword evidence="2" id="KW-1133">Transmembrane helix</keyword>
<keyword evidence="2" id="KW-0812">Transmembrane</keyword>
<proteinExistence type="predicted"/>
<name>A0A8J1XFD2_OWEFU</name>
<feature type="transmembrane region" description="Helical" evidence="2">
    <location>
        <begin position="190"/>
        <end position="216"/>
    </location>
</feature>
<feature type="transmembrane region" description="Helical" evidence="2">
    <location>
        <begin position="328"/>
        <end position="347"/>
    </location>
</feature>
<dbReference type="Proteomes" id="UP000749559">
    <property type="component" value="Unassembled WGS sequence"/>
</dbReference>
<feature type="transmembrane region" description="Helical" evidence="2">
    <location>
        <begin position="387"/>
        <end position="406"/>
    </location>
</feature>
<dbReference type="SUPFAM" id="SSF103473">
    <property type="entry name" value="MFS general substrate transporter"/>
    <property type="match status" value="1"/>
</dbReference>
<feature type="transmembrane region" description="Helical" evidence="2">
    <location>
        <begin position="353"/>
        <end position="375"/>
    </location>
</feature>
<dbReference type="Pfam" id="PF05631">
    <property type="entry name" value="MFS_5"/>
    <property type="match status" value="1"/>
</dbReference>
<feature type="transmembrane region" description="Helical" evidence="2">
    <location>
        <begin position="42"/>
        <end position="63"/>
    </location>
</feature>
<dbReference type="PANTHER" id="PTHR23516">
    <property type="entry name" value="SAM (S-ADENOSYL METHIONINE) TRANSPORTER"/>
    <property type="match status" value="1"/>
</dbReference>
<dbReference type="PANTHER" id="PTHR23516:SF23">
    <property type="entry name" value="MOLYBDATE-ANION TRANSPORTER"/>
    <property type="match status" value="1"/>
</dbReference>
<accession>A0A8J1XFD2</accession>
<keyword evidence="2" id="KW-0472">Membrane</keyword>
<feature type="compositionally biased region" description="Polar residues" evidence="1">
    <location>
        <begin position="439"/>
        <end position="451"/>
    </location>
</feature>
<feature type="transmembrane region" description="Helical" evidence="2">
    <location>
        <begin position="301"/>
        <end position="321"/>
    </location>
</feature>
<evidence type="ECO:0000256" key="2">
    <source>
        <dbReference type="SAM" id="Phobius"/>
    </source>
</evidence>
<feature type="transmembrane region" description="Helical" evidence="2">
    <location>
        <begin position="6"/>
        <end position="22"/>
    </location>
</feature>
<feature type="region of interest" description="Disordered" evidence="1">
    <location>
        <begin position="439"/>
        <end position="464"/>
    </location>
</feature>
<feature type="transmembrane region" description="Helical" evidence="2">
    <location>
        <begin position="127"/>
        <end position="149"/>
    </location>
</feature>
<feature type="transmembrane region" description="Helical" evidence="2">
    <location>
        <begin position="161"/>
        <end position="184"/>
    </location>
</feature>
<protein>
    <submittedName>
        <fullName evidence="3">Uncharacterized protein</fullName>
    </submittedName>
</protein>
<evidence type="ECO:0000313" key="4">
    <source>
        <dbReference type="Proteomes" id="UP000749559"/>
    </source>
</evidence>
<reference evidence="3" key="1">
    <citation type="submission" date="2022-03" db="EMBL/GenBank/DDBJ databases">
        <authorList>
            <person name="Martin C."/>
        </authorList>
    </citation>
    <scope>NUCLEOTIDE SEQUENCE</scope>
</reference>
<dbReference type="CDD" id="cd17487">
    <property type="entry name" value="MFS_MFSD5_like"/>
    <property type="match status" value="1"/>
</dbReference>
<dbReference type="InterPro" id="IPR036259">
    <property type="entry name" value="MFS_trans_sf"/>
</dbReference>
<evidence type="ECO:0000256" key="1">
    <source>
        <dbReference type="SAM" id="MobiDB-lite"/>
    </source>
</evidence>
<dbReference type="GO" id="GO:0015098">
    <property type="term" value="F:molybdate ion transmembrane transporter activity"/>
    <property type="evidence" value="ECO:0007669"/>
    <property type="project" value="InterPro"/>
</dbReference>
<sequence>MGVFVVGFWVLSVICVILYLITRSTVQSSSDAKFKSFQSTYIVVYLLAMAADWMQGPYVYALYAAYGMSTHQIEVLFVAGFGSSMIFGTIIGSFADKYGRRNNAILYGVLYGLACVTKHFNNFHILMVGRVLGGIATSILYSTFESWLVYEHNKRGFEGDLLGSIFSHAIFGNSVVAILSGLVAQTFADYFGYVAPFDVSMTILAVMCVVIMFTWVENYGDQNSNISESFSSAFRSIKTDYKILCLGLIQSLFEGSMYTFVLEWTPALTPPAPAEQAASRSLLVDDAKDSDNHNGTIPHGYIFAGFMVACMIGSSLFKILLKFSTPESFMRPVLFISAISLITPVLFPGNQLIIFIGFLVFEVCVGIFWPSLSTMRSKYVPESTRATIMNCFRIPLNLIVVLILTQNLRIDLIFKCCTTFLLIATVCQQWLHSLSLKQKSSPNESVSSGNGSDKEALMNEESAA</sequence>
<dbReference type="EMBL" id="CAIIXF020000005">
    <property type="protein sequence ID" value="CAH1784953.1"/>
    <property type="molecule type" value="Genomic_DNA"/>
</dbReference>
<evidence type="ECO:0000313" key="3">
    <source>
        <dbReference type="EMBL" id="CAH1784953.1"/>
    </source>
</evidence>